<proteinExistence type="inferred from homology"/>
<dbReference type="InterPro" id="IPR023798">
    <property type="entry name" value="Ribosomal_uS7_dom"/>
</dbReference>
<dbReference type="Proteomes" id="UP000178735">
    <property type="component" value="Unassembled WGS sequence"/>
</dbReference>
<keyword evidence="3 6" id="KW-0694">RNA-binding</keyword>
<comment type="function">
    <text evidence="6">One of the primary rRNA binding proteins, it binds directly to 16S rRNA where it nucleates assembly of the head domain of the 30S subunit. Is located at the subunit interface close to the decoding center, probably blocks exit of the E-site tRNA.</text>
</comment>
<dbReference type="STRING" id="1817813.A2008_05650"/>
<keyword evidence="4 6" id="KW-0689">Ribosomal protein</keyword>
<dbReference type="FunFam" id="1.10.455.10:FF:000001">
    <property type="entry name" value="30S ribosomal protein S7"/>
    <property type="match status" value="1"/>
</dbReference>
<dbReference type="PIRSF" id="PIRSF002122">
    <property type="entry name" value="RPS7p_RPS7a_RPS5e_RPS7o"/>
    <property type="match status" value="1"/>
</dbReference>
<evidence type="ECO:0000256" key="1">
    <source>
        <dbReference type="ARBA" id="ARBA00007151"/>
    </source>
</evidence>
<keyword evidence="5 6" id="KW-0687">Ribonucleoprotein</keyword>
<dbReference type="GO" id="GO:0000049">
    <property type="term" value="F:tRNA binding"/>
    <property type="evidence" value="ECO:0007669"/>
    <property type="project" value="UniProtKB-UniRule"/>
</dbReference>
<dbReference type="GO" id="GO:0015935">
    <property type="term" value="C:small ribosomal subunit"/>
    <property type="evidence" value="ECO:0007669"/>
    <property type="project" value="InterPro"/>
</dbReference>
<dbReference type="AlphaFoldDB" id="A0A1F7WUC9"/>
<dbReference type="NCBIfam" id="TIGR01029">
    <property type="entry name" value="rpsG_bact"/>
    <property type="match status" value="1"/>
</dbReference>
<gene>
    <name evidence="6" type="primary">rpsG</name>
    <name evidence="8" type="ORF">A2008_05650</name>
</gene>
<dbReference type="HAMAP" id="MF_00480_B">
    <property type="entry name" value="Ribosomal_uS7_B"/>
    <property type="match status" value="1"/>
</dbReference>
<comment type="caution">
    <text evidence="8">The sequence shown here is derived from an EMBL/GenBank/DDBJ whole genome shotgun (WGS) entry which is preliminary data.</text>
</comment>
<name>A0A1F7WUC9_9BACT</name>
<dbReference type="GO" id="GO:0006412">
    <property type="term" value="P:translation"/>
    <property type="evidence" value="ECO:0007669"/>
    <property type="project" value="UniProtKB-UniRule"/>
</dbReference>
<sequence length="157" mass="17940">MGRRKEALKRKTPGDPIYNDVVVEKFANALMYAGNKSAAHNIVYGALEIMKAKVKDKEPLEVFKQALQNAMPLLEVKSRRVGGATYQVPLEIRKERSMALAFRWIKGYARSRSGHSMRENLANELLDAYNNQGSTIKKREDTHRMAEANKAFSHFKW</sequence>
<dbReference type="CDD" id="cd14869">
    <property type="entry name" value="uS7_Bacteria"/>
    <property type="match status" value="1"/>
</dbReference>
<dbReference type="PANTHER" id="PTHR11205">
    <property type="entry name" value="RIBOSOMAL PROTEIN S7"/>
    <property type="match status" value="1"/>
</dbReference>
<dbReference type="EMBL" id="MGFH01000065">
    <property type="protein sequence ID" value="OGM06383.1"/>
    <property type="molecule type" value="Genomic_DNA"/>
</dbReference>
<evidence type="ECO:0000259" key="7">
    <source>
        <dbReference type="Pfam" id="PF00177"/>
    </source>
</evidence>
<keyword evidence="2 6" id="KW-0699">rRNA-binding</keyword>
<dbReference type="Gene3D" id="1.10.455.10">
    <property type="entry name" value="Ribosomal protein S7 domain"/>
    <property type="match status" value="1"/>
</dbReference>
<dbReference type="InterPro" id="IPR005717">
    <property type="entry name" value="Ribosomal_uS7_bac/org-type"/>
</dbReference>
<keyword evidence="6" id="KW-0820">tRNA-binding</keyword>
<evidence type="ECO:0000313" key="9">
    <source>
        <dbReference type="Proteomes" id="UP000178735"/>
    </source>
</evidence>
<feature type="domain" description="Small ribosomal subunit protein uS7" evidence="7">
    <location>
        <begin position="3"/>
        <end position="150"/>
    </location>
</feature>
<comment type="subunit">
    <text evidence="6">Part of the 30S ribosomal subunit. Contacts proteins S9 and S11.</text>
</comment>
<dbReference type="SUPFAM" id="SSF47973">
    <property type="entry name" value="Ribosomal protein S7"/>
    <property type="match status" value="1"/>
</dbReference>
<accession>A0A1F7WUC9</accession>
<reference evidence="8 9" key="1">
    <citation type="journal article" date="2016" name="Nat. Commun.">
        <title>Thousands of microbial genomes shed light on interconnected biogeochemical processes in an aquifer system.</title>
        <authorList>
            <person name="Anantharaman K."/>
            <person name="Brown C.T."/>
            <person name="Hug L.A."/>
            <person name="Sharon I."/>
            <person name="Castelle C.J."/>
            <person name="Probst A.J."/>
            <person name="Thomas B.C."/>
            <person name="Singh A."/>
            <person name="Wilkins M.J."/>
            <person name="Karaoz U."/>
            <person name="Brodie E.L."/>
            <person name="Williams K.H."/>
            <person name="Hubbard S.S."/>
            <person name="Banfield J.F."/>
        </authorList>
    </citation>
    <scope>NUCLEOTIDE SEQUENCE [LARGE SCALE GENOMIC DNA]</scope>
</reference>
<evidence type="ECO:0000256" key="4">
    <source>
        <dbReference type="ARBA" id="ARBA00022980"/>
    </source>
</evidence>
<dbReference type="GO" id="GO:0003735">
    <property type="term" value="F:structural constituent of ribosome"/>
    <property type="evidence" value="ECO:0007669"/>
    <property type="project" value="InterPro"/>
</dbReference>
<evidence type="ECO:0000256" key="3">
    <source>
        <dbReference type="ARBA" id="ARBA00022884"/>
    </source>
</evidence>
<comment type="similarity">
    <text evidence="1 6">Belongs to the universal ribosomal protein uS7 family.</text>
</comment>
<dbReference type="InterPro" id="IPR036823">
    <property type="entry name" value="Ribosomal_uS7_dom_sf"/>
</dbReference>
<dbReference type="GO" id="GO:0019843">
    <property type="term" value="F:rRNA binding"/>
    <property type="evidence" value="ECO:0007669"/>
    <property type="project" value="UniProtKB-UniRule"/>
</dbReference>
<organism evidence="8 9">
    <name type="scientific">Candidatus Wallbacteria bacterium GWC2_49_35</name>
    <dbReference type="NCBI Taxonomy" id="1817813"/>
    <lineage>
        <taxon>Bacteria</taxon>
        <taxon>Candidatus Walliibacteriota</taxon>
    </lineage>
</organism>
<evidence type="ECO:0000256" key="5">
    <source>
        <dbReference type="ARBA" id="ARBA00023274"/>
    </source>
</evidence>
<evidence type="ECO:0000256" key="2">
    <source>
        <dbReference type="ARBA" id="ARBA00022730"/>
    </source>
</evidence>
<protein>
    <recommendedName>
        <fullName evidence="6">Small ribosomal subunit protein uS7</fullName>
    </recommendedName>
</protein>
<evidence type="ECO:0000313" key="8">
    <source>
        <dbReference type="EMBL" id="OGM06383.1"/>
    </source>
</evidence>
<dbReference type="InterPro" id="IPR000235">
    <property type="entry name" value="Ribosomal_uS7"/>
</dbReference>
<dbReference type="Pfam" id="PF00177">
    <property type="entry name" value="Ribosomal_S7"/>
    <property type="match status" value="1"/>
</dbReference>
<evidence type="ECO:0000256" key="6">
    <source>
        <dbReference type="HAMAP-Rule" id="MF_00480"/>
    </source>
</evidence>